<proteinExistence type="predicted"/>
<dbReference type="EMBL" id="FN649749">
    <property type="protein sequence ID" value="CBJ30893.1"/>
    <property type="molecule type" value="Genomic_DNA"/>
</dbReference>
<dbReference type="AlphaFoldDB" id="D7FRV2"/>
<dbReference type="InParanoid" id="D7FRV2"/>
<evidence type="ECO:0000313" key="2">
    <source>
        <dbReference type="Proteomes" id="UP000002630"/>
    </source>
</evidence>
<accession>D7FRV2</accession>
<reference evidence="1 2" key="1">
    <citation type="journal article" date="2010" name="Nature">
        <title>The Ectocarpus genome and the independent evolution of multicellularity in brown algae.</title>
        <authorList>
            <person name="Cock J.M."/>
            <person name="Sterck L."/>
            <person name="Rouze P."/>
            <person name="Scornet D."/>
            <person name="Allen A.E."/>
            <person name="Amoutzias G."/>
            <person name="Anthouard V."/>
            <person name="Artiguenave F."/>
            <person name="Aury J.M."/>
            <person name="Badger J.H."/>
            <person name="Beszteri B."/>
            <person name="Billiau K."/>
            <person name="Bonnet E."/>
            <person name="Bothwell J.H."/>
            <person name="Bowler C."/>
            <person name="Boyen C."/>
            <person name="Brownlee C."/>
            <person name="Carrano C.J."/>
            <person name="Charrier B."/>
            <person name="Cho G.Y."/>
            <person name="Coelho S.M."/>
            <person name="Collen J."/>
            <person name="Corre E."/>
            <person name="Da Silva C."/>
            <person name="Delage L."/>
            <person name="Delaroque N."/>
            <person name="Dittami S.M."/>
            <person name="Doulbeau S."/>
            <person name="Elias M."/>
            <person name="Farnham G."/>
            <person name="Gachon C.M."/>
            <person name="Gschloessl B."/>
            <person name="Heesch S."/>
            <person name="Jabbari K."/>
            <person name="Jubin C."/>
            <person name="Kawai H."/>
            <person name="Kimura K."/>
            <person name="Kloareg B."/>
            <person name="Kupper F.C."/>
            <person name="Lang D."/>
            <person name="Le Bail A."/>
            <person name="Leblanc C."/>
            <person name="Lerouge P."/>
            <person name="Lohr M."/>
            <person name="Lopez P.J."/>
            <person name="Martens C."/>
            <person name="Maumus F."/>
            <person name="Michel G."/>
            <person name="Miranda-Saavedra D."/>
            <person name="Morales J."/>
            <person name="Moreau H."/>
            <person name="Motomura T."/>
            <person name="Nagasato C."/>
            <person name="Napoli C.A."/>
            <person name="Nelson D.R."/>
            <person name="Nyvall-Collen P."/>
            <person name="Peters A.F."/>
            <person name="Pommier C."/>
            <person name="Potin P."/>
            <person name="Poulain J."/>
            <person name="Quesneville H."/>
            <person name="Read B."/>
            <person name="Rensing S.A."/>
            <person name="Ritter A."/>
            <person name="Rousvoal S."/>
            <person name="Samanta M."/>
            <person name="Samson G."/>
            <person name="Schroeder D.C."/>
            <person name="Segurens B."/>
            <person name="Strittmatter M."/>
            <person name="Tonon T."/>
            <person name="Tregear J.W."/>
            <person name="Valentin K."/>
            <person name="von Dassow P."/>
            <person name="Yamagishi T."/>
            <person name="Van de Peer Y."/>
            <person name="Wincker P."/>
        </authorList>
    </citation>
    <scope>NUCLEOTIDE SEQUENCE [LARGE SCALE GENOMIC DNA]</scope>
    <source>
        <strain evidence="2">Ec32 / CCAP1310/4</strain>
    </source>
</reference>
<dbReference type="EMBL" id="FN648400">
    <property type="protein sequence ID" value="CBJ30893.1"/>
    <property type="molecule type" value="Genomic_DNA"/>
</dbReference>
<name>D7FRV2_ECTSI</name>
<gene>
    <name evidence="1" type="ORF">Esi_0221_0010</name>
</gene>
<dbReference type="Proteomes" id="UP000002630">
    <property type="component" value="Linkage Group LG24"/>
</dbReference>
<sequence>MPLLVGKLKCDYTIQSFPAVACNDATPALFSCVLFLYNHHVPGDETGTSNFQTVSNDTLFSVSCGGCSSATPAPTAATTAAPTIFIGGEDCGALTVSAPSAPHVEGCYFDTRLTQSWYSEFVEIELPSFTQDGSLAAGQLWLSWLTYATNETFWGLFFYPTFTSSSEQLVSVYCLSQEEVTEATPANTTWDCDLDGDYSTTFGIEETKFSVTCGCATGGALGGTLSESPTPAPTPGPTPSPTVSGCVAGDPFLVTLPAVPQVEGCYVDSNLNDTAGYAIYRSTGGAESADGQSFVLPTGDGPVEETYYKDWTLVLFEFGIEEPRVICSRGMDSSDGTNGHPAHGVASAYDDTPGVIFWHCDLEGTGNVSYMNASSSILRIECGCPSSLDFNGATGRANANQRSLGTTLVLLSSLSMAMGVVLGAL</sequence>
<organism evidence="1 2">
    <name type="scientific">Ectocarpus siliculosus</name>
    <name type="common">Brown alga</name>
    <name type="synonym">Conferva siliculosa</name>
    <dbReference type="NCBI Taxonomy" id="2880"/>
    <lineage>
        <taxon>Eukaryota</taxon>
        <taxon>Sar</taxon>
        <taxon>Stramenopiles</taxon>
        <taxon>Ochrophyta</taxon>
        <taxon>PX clade</taxon>
        <taxon>Phaeophyceae</taxon>
        <taxon>Ectocarpales</taxon>
        <taxon>Ectocarpaceae</taxon>
        <taxon>Ectocarpus</taxon>
    </lineage>
</organism>
<protein>
    <submittedName>
        <fullName evidence="1">Uncharacterized protein</fullName>
    </submittedName>
</protein>
<evidence type="ECO:0000313" key="1">
    <source>
        <dbReference type="EMBL" id="CBJ30893.1"/>
    </source>
</evidence>
<keyword evidence="2" id="KW-1185">Reference proteome</keyword>